<dbReference type="EC" id="2.-.-.-" evidence="11"/>
<dbReference type="Gene3D" id="2.40.440.10">
    <property type="entry name" value="L,D-transpeptidase catalytic domain-like"/>
    <property type="match status" value="1"/>
</dbReference>
<evidence type="ECO:0000256" key="2">
    <source>
        <dbReference type="ARBA" id="ARBA00005992"/>
    </source>
</evidence>
<feature type="active site" description="Nucleophile" evidence="9">
    <location>
        <position position="163"/>
    </location>
</feature>
<keyword evidence="5" id="KW-0378">Hydrolase</keyword>
<evidence type="ECO:0000256" key="9">
    <source>
        <dbReference type="PROSITE-ProRule" id="PRU01373"/>
    </source>
</evidence>
<dbReference type="InterPro" id="IPR005490">
    <property type="entry name" value="LD_TPept_cat_dom"/>
</dbReference>
<dbReference type="CDD" id="cd16913">
    <property type="entry name" value="YkuD_like"/>
    <property type="match status" value="1"/>
</dbReference>
<keyword evidence="12" id="KW-1185">Reference proteome</keyword>
<evidence type="ECO:0000259" key="10">
    <source>
        <dbReference type="PROSITE" id="PS52029"/>
    </source>
</evidence>
<dbReference type="UniPathway" id="UPA00219"/>
<evidence type="ECO:0000256" key="7">
    <source>
        <dbReference type="ARBA" id="ARBA00022984"/>
    </source>
</evidence>
<keyword evidence="8 9" id="KW-0961">Cell wall biogenesis/degradation</keyword>
<dbReference type="GO" id="GO:0018104">
    <property type="term" value="P:peptidoglycan-protein cross-linking"/>
    <property type="evidence" value="ECO:0007669"/>
    <property type="project" value="TreeGrafter"/>
</dbReference>
<dbReference type="PANTHER" id="PTHR30582">
    <property type="entry name" value="L,D-TRANSPEPTIDASE"/>
    <property type="match status" value="1"/>
</dbReference>
<proteinExistence type="inferred from homology"/>
<dbReference type="GO" id="GO:0005576">
    <property type="term" value="C:extracellular region"/>
    <property type="evidence" value="ECO:0007669"/>
    <property type="project" value="TreeGrafter"/>
</dbReference>
<dbReference type="Proteomes" id="UP000043764">
    <property type="component" value="Unassembled WGS sequence"/>
</dbReference>
<comment type="pathway">
    <text evidence="1 9">Cell wall biogenesis; peptidoglycan biosynthesis.</text>
</comment>
<feature type="domain" description="L,D-TPase catalytic" evidence="10">
    <location>
        <begin position="49"/>
        <end position="187"/>
    </location>
</feature>
<keyword evidence="6 9" id="KW-0133">Cell shape</keyword>
<evidence type="ECO:0000256" key="3">
    <source>
        <dbReference type="ARBA" id="ARBA00022676"/>
    </source>
</evidence>
<dbReference type="PANTHER" id="PTHR30582:SF24">
    <property type="entry name" value="L,D-TRANSPEPTIDASE ERFK_SRFK-RELATED"/>
    <property type="match status" value="1"/>
</dbReference>
<keyword evidence="7 9" id="KW-0573">Peptidoglycan synthesis</keyword>
<dbReference type="Pfam" id="PF03734">
    <property type="entry name" value="YkuD"/>
    <property type="match status" value="1"/>
</dbReference>
<evidence type="ECO:0000256" key="5">
    <source>
        <dbReference type="ARBA" id="ARBA00022801"/>
    </source>
</evidence>
<keyword evidence="4 11" id="KW-0808">Transferase</keyword>
<dbReference type="AlphaFoldDB" id="A0A0H5DDG2"/>
<evidence type="ECO:0000256" key="8">
    <source>
        <dbReference type="ARBA" id="ARBA00023316"/>
    </source>
</evidence>
<gene>
    <name evidence="11" type="primary">ynhG_3</name>
    <name evidence="11" type="ORF">NIT7321_00391</name>
</gene>
<evidence type="ECO:0000256" key="4">
    <source>
        <dbReference type="ARBA" id="ARBA00022679"/>
    </source>
</evidence>
<keyword evidence="3" id="KW-0328">Glycosyltransferase</keyword>
<sequence length="193" mass="21985">MQNFTRRELICAGAMGCFLPTTAWAHKVKLPERFEPQLVNTRRGDWVKGDVHVVPDDFFLYFMLEDGMAIRYGVGVGRKGLYEPGEFTVARKAKWPWWRPTNAMIRREPRKYAKYKDGLKGGPNNPLGARALYLYDAEGRDTYLRIHGTNAPETIGSAVSNGCARLTNEHVKDLYERVEIGARVFLYPKVTTA</sequence>
<dbReference type="GO" id="GO:0071972">
    <property type="term" value="F:peptidoglycan L,D-transpeptidase activity"/>
    <property type="evidence" value="ECO:0007669"/>
    <property type="project" value="TreeGrafter"/>
</dbReference>
<dbReference type="GO" id="GO:0016757">
    <property type="term" value="F:glycosyltransferase activity"/>
    <property type="evidence" value="ECO:0007669"/>
    <property type="project" value="UniProtKB-KW"/>
</dbReference>
<dbReference type="GO" id="GO:0008360">
    <property type="term" value="P:regulation of cell shape"/>
    <property type="evidence" value="ECO:0007669"/>
    <property type="project" value="UniProtKB-UniRule"/>
</dbReference>
<dbReference type="GO" id="GO:0071555">
    <property type="term" value="P:cell wall organization"/>
    <property type="evidence" value="ECO:0007669"/>
    <property type="project" value="UniProtKB-UniRule"/>
</dbReference>
<dbReference type="EMBL" id="CVRL01000004">
    <property type="protein sequence ID" value="CRL09560.1"/>
    <property type="molecule type" value="Genomic_DNA"/>
</dbReference>
<comment type="similarity">
    <text evidence="2">Belongs to the YkuD family.</text>
</comment>
<evidence type="ECO:0000313" key="11">
    <source>
        <dbReference type="EMBL" id="CRL09560.1"/>
    </source>
</evidence>
<dbReference type="PROSITE" id="PS52029">
    <property type="entry name" value="LD_TPASE"/>
    <property type="match status" value="1"/>
</dbReference>
<reference evidence="12" key="1">
    <citation type="submission" date="2015-05" db="EMBL/GenBank/DDBJ databases">
        <authorList>
            <person name="Rodrigo-Torres Lidia"/>
            <person name="Arahal R.David."/>
        </authorList>
    </citation>
    <scope>NUCLEOTIDE SEQUENCE [LARGE SCALE GENOMIC DNA]</scope>
    <source>
        <strain evidence="12">CECT 7321</strain>
    </source>
</reference>
<protein>
    <submittedName>
        <fullName evidence="11">Putative L,D-transpeptidase YnhG</fullName>
        <ecNumber evidence="11">2.-.-.-</ecNumber>
    </submittedName>
</protein>
<evidence type="ECO:0000256" key="6">
    <source>
        <dbReference type="ARBA" id="ARBA00022960"/>
    </source>
</evidence>
<evidence type="ECO:0000256" key="1">
    <source>
        <dbReference type="ARBA" id="ARBA00004752"/>
    </source>
</evidence>
<dbReference type="STRING" id="481446.NIT7645_00604"/>
<dbReference type="InterPro" id="IPR038063">
    <property type="entry name" value="Transpep_catalytic_dom"/>
</dbReference>
<name>A0A0H5DDG2_9RHOB</name>
<feature type="active site" description="Proton donor/acceptor" evidence="9">
    <location>
        <position position="147"/>
    </location>
</feature>
<evidence type="ECO:0000313" key="12">
    <source>
        <dbReference type="Proteomes" id="UP000043764"/>
    </source>
</evidence>
<dbReference type="SUPFAM" id="SSF141523">
    <property type="entry name" value="L,D-transpeptidase catalytic domain-like"/>
    <property type="match status" value="1"/>
</dbReference>
<dbReference type="RefSeq" id="WP_012187183.1">
    <property type="nucleotide sequence ID" value="NZ_BSKQ01000003.1"/>
</dbReference>
<accession>A0A0H5DDG2</accession>
<organism evidence="11 12">
    <name type="scientific">Phaeobacter italicus</name>
    <dbReference type="NCBI Taxonomy" id="481446"/>
    <lineage>
        <taxon>Bacteria</taxon>
        <taxon>Pseudomonadati</taxon>
        <taxon>Pseudomonadota</taxon>
        <taxon>Alphaproteobacteria</taxon>
        <taxon>Rhodobacterales</taxon>
        <taxon>Roseobacteraceae</taxon>
        <taxon>Phaeobacter</taxon>
    </lineage>
</organism>
<dbReference type="InterPro" id="IPR050979">
    <property type="entry name" value="LD-transpeptidase"/>
</dbReference>
<dbReference type="GeneID" id="92506701"/>